<dbReference type="OrthoDB" id="6434291at2"/>
<dbReference type="Proteomes" id="UP000295985">
    <property type="component" value="Unassembled WGS sequence"/>
</dbReference>
<accession>A0A2U1UUX7</accession>
<proteinExistence type="predicted"/>
<name>A0A2U1UUX7_9GAMM</name>
<evidence type="ECO:0000313" key="2">
    <source>
        <dbReference type="EMBL" id="QCR05172.1"/>
    </source>
</evidence>
<reference evidence="2 4" key="2">
    <citation type="submission" date="2018-11" db="EMBL/GenBank/DDBJ databases">
        <title>Genome sequences of Brenneria nigrifluens and Brenneria rubrifaciens.</title>
        <authorList>
            <person name="Poret-Peterson A.T."/>
            <person name="McClean A.E."/>
            <person name="Kluepfel D.A."/>
        </authorList>
    </citation>
    <scope>NUCLEOTIDE SEQUENCE [LARGE SCALE GENOMIC DNA]</scope>
    <source>
        <strain evidence="2 4">ATCC 13028</strain>
    </source>
</reference>
<protein>
    <submittedName>
        <fullName evidence="1">Uncharacterized protein</fullName>
    </submittedName>
</protein>
<evidence type="ECO:0000313" key="4">
    <source>
        <dbReference type="Proteomes" id="UP000303847"/>
    </source>
</evidence>
<dbReference type="GO" id="GO:0006260">
    <property type="term" value="P:DNA replication"/>
    <property type="evidence" value="ECO:0007669"/>
    <property type="project" value="InterPro"/>
</dbReference>
<dbReference type="RefSeq" id="WP_009113391.1">
    <property type="nucleotide sequence ID" value="NZ_CP034036.1"/>
</dbReference>
<evidence type="ECO:0000313" key="3">
    <source>
        <dbReference type="Proteomes" id="UP000295985"/>
    </source>
</evidence>
<dbReference type="InterPro" id="IPR036745">
    <property type="entry name" value="PolIII_theta_sf"/>
</dbReference>
<organism evidence="1 3">
    <name type="scientific">Brenneria nigrifluens DSM 30175 = ATCC 13028</name>
    <dbReference type="NCBI Taxonomy" id="1121120"/>
    <lineage>
        <taxon>Bacteria</taxon>
        <taxon>Pseudomonadati</taxon>
        <taxon>Pseudomonadota</taxon>
        <taxon>Gammaproteobacteria</taxon>
        <taxon>Enterobacterales</taxon>
        <taxon>Pectobacteriaceae</taxon>
        <taxon>Brenneria</taxon>
    </lineage>
</organism>
<evidence type="ECO:0000313" key="1">
    <source>
        <dbReference type="EMBL" id="PWC25422.1"/>
    </source>
</evidence>
<dbReference type="EMBL" id="CP034036">
    <property type="protein sequence ID" value="QCR05172.1"/>
    <property type="molecule type" value="Genomic_DNA"/>
</dbReference>
<gene>
    <name evidence="1" type="ORF">DDT54_05870</name>
    <name evidence="2" type="ORF">EH206_13825</name>
</gene>
<reference evidence="1 3" key="1">
    <citation type="submission" date="2018-04" db="EMBL/GenBank/DDBJ databases">
        <title>Brenneria corticis sp.nov.</title>
        <authorList>
            <person name="Li Y."/>
        </authorList>
    </citation>
    <scope>NUCLEOTIDE SEQUENCE [LARGE SCALE GENOMIC DNA]</scope>
    <source>
        <strain evidence="1 3">LMG 2694</strain>
    </source>
</reference>
<dbReference type="GO" id="GO:0003677">
    <property type="term" value="F:DNA binding"/>
    <property type="evidence" value="ECO:0007669"/>
    <property type="project" value="InterPro"/>
</dbReference>
<keyword evidence="4" id="KW-1185">Reference proteome</keyword>
<dbReference type="Proteomes" id="UP000303847">
    <property type="component" value="Chromosome"/>
</dbReference>
<dbReference type="EMBL" id="QDKK01000004">
    <property type="protein sequence ID" value="PWC25422.1"/>
    <property type="molecule type" value="Genomic_DNA"/>
</dbReference>
<sequence>MSRDYLPPGLPHNIGEWPEKYREMNWLDLRANQLINQLIDGKISRLNVEHELETVDEKYSEHFKARLNHWREYHNQKRGKTK</sequence>
<dbReference type="GO" id="GO:0003887">
    <property type="term" value="F:DNA-directed DNA polymerase activity"/>
    <property type="evidence" value="ECO:0007669"/>
    <property type="project" value="InterPro"/>
</dbReference>
<dbReference type="SUPFAM" id="SSF46575">
    <property type="entry name" value="DNA polymerase III theta subunit-like"/>
    <property type="match status" value="1"/>
</dbReference>
<dbReference type="AlphaFoldDB" id="A0A2U1UUX7"/>